<sequence>MGMSPETINTVSGQDADTLFNCGGSITKFFHVVQTRGRQTGDFYNTGTGTRTVYKSVGHTLFRKPTDTFEWRDPIPDYWVPLETVVPDTYYSWVRLFCFVDVYTEVTPNRSKSYNVTNTSYHPQSYFETIVDSFLP</sequence>
<keyword evidence="2" id="KW-1185">Reference proteome</keyword>
<proteinExistence type="predicted"/>
<dbReference type="Proteomes" id="UP000595566">
    <property type="component" value="Segment"/>
</dbReference>
<evidence type="ECO:0000313" key="2">
    <source>
        <dbReference type="Proteomes" id="UP000595566"/>
    </source>
</evidence>
<organism evidence="1 2">
    <name type="scientific">Flavobacterium phage vB_FspM_immuto_2-6A</name>
    <dbReference type="NCBI Taxonomy" id="2801477"/>
    <lineage>
        <taxon>Viruses</taxon>
        <taxon>Duplodnaviria</taxon>
        <taxon>Heunggongvirae</taxon>
        <taxon>Uroviricota</taxon>
        <taxon>Caudoviricetes</taxon>
        <taxon>Immutovirus</taxon>
        <taxon>Immutovirus immuto</taxon>
    </lineage>
</organism>
<name>A0A7T8ES50_9CAUD</name>
<dbReference type="EMBL" id="MW353175">
    <property type="protein sequence ID" value="QQO91904.1"/>
    <property type="molecule type" value="Genomic_DNA"/>
</dbReference>
<gene>
    <name evidence="1" type="ORF">immuto26A_225</name>
</gene>
<reference evidence="1 2" key="1">
    <citation type="submission" date="2020-12" db="EMBL/GenBank/DDBJ databases">
        <title>Dynamics of Baltic Sea phages driven by environmental changes.</title>
        <authorList>
            <person name="Hoetzinger M."/>
            <person name="Nilsson E."/>
            <person name="Holmfeldt K."/>
        </authorList>
    </citation>
    <scope>NUCLEOTIDE SEQUENCE [LARGE SCALE GENOMIC DNA]</scope>
</reference>
<protein>
    <submittedName>
        <fullName evidence="1">Uncharacterized protein</fullName>
    </submittedName>
</protein>
<evidence type="ECO:0000313" key="1">
    <source>
        <dbReference type="EMBL" id="QQO91904.1"/>
    </source>
</evidence>
<accession>A0A7T8ES50</accession>